<dbReference type="Pfam" id="PF01287">
    <property type="entry name" value="eIF-5a"/>
    <property type="match status" value="1"/>
</dbReference>
<feature type="transmembrane region" description="Helical" evidence="19">
    <location>
        <begin position="20"/>
        <end position="43"/>
    </location>
</feature>
<dbReference type="CDD" id="cd00519">
    <property type="entry name" value="Lipase_3"/>
    <property type="match status" value="1"/>
</dbReference>
<feature type="transmembrane region" description="Helical" evidence="19">
    <location>
        <begin position="141"/>
        <end position="165"/>
    </location>
</feature>
<evidence type="ECO:0000256" key="8">
    <source>
        <dbReference type="ARBA" id="ARBA00022801"/>
    </source>
</evidence>
<evidence type="ECO:0000256" key="17">
    <source>
        <dbReference type="ARBA" id="ARBA00026104"/>
    </source>
</evidence>
<dbReference type="Gene3D" id="3.40.50.1820">
    <property type="entry name" value="alpha/beta hydrolase"/>
    <property type="match status" value="1"/>
</dbReference>
<dbReference type="Gene3D" id="2.30.30.30">
    <property type="match status" value="1"/>
</dbReference>
<dbReference type="SUPFAM" id="SSF50249">
    <property type="entry name" value="Nucleic acid-binding proteins"/>
    <property type="match status" value="1"/>
</dbReference>
<keyword evidence="14" id="KW-0443">Lipid metabolism</keyword>
<evidence type="ECO:0000256" key="13">
    <source>
        <dbReference type="ARBA" id="ARBA00023071"/>
    </source>
</evidence>
<keyword evidence="4" id="KW-1003">Cell membrane</keyword>
<dbReference type="GO" id="GO:0043022">
    <property type="term" value="F:ribosome binding"/>
    <property type="evidence" value="ECO:0007669"/>
    <property type="project" value="InterPro"/>
</dbReference>
<dbReference type="FunFam" id="2.30.30.30:FF:000012">
    <property type="entry name" value="Eukaryotic translation initiation factor 5A"/>
    <property type="match status" value="1"/>
</dbReference>
<dbReference type="FunFam" id="2.40.50.140:FF:000034">
    <property type="entry name" value="Eukaryotic translation initiation factor 5A"/>
    <property type="match status" value="1"/>
</dbReference>
<evidence type="ECO:0000256" key="7">
    <source>
        <dbReference type="ARBA" id="ARBA00022723"/>
    </source>
</evidence>
<evidence type="ECO:0000256" key="14">
    <source>
        <dbReference type="ARBA" id="ARBA00023098"/>
    </source>
</evidence>
<dbReference type="STRING" id="554055.A0A2P6VNF7"/>
<dbReference type="SUPFAM" id="SSF53474">
    <property type="entry name" value="alpha/beta-Hydrolases"/>
    <property type="match status" value="1"/>
</dbReference>
<dbReference type="NCBIfam" id="TIGR00037">
    <property type="entry name" value="eIF_5A"/>
    <property type="match status" value="1"/>
</dbReference>
<comment type="cofactor">
    <cofactor evidence="1">
        <name>Ca(2+)</name>
        <dbReference type="ChEBI" id="CHEBI:29108"/>
    </cofactor>
</comment>
<keyword evidence="10" id="KW-0648">Protein biosynthesis</keyword>
<dbReference type="InterPro" id="IPR012340">
    <property type="entry name" value="NA-bd_OB-fold"/>
</dbReference>
<dbReference type="GO" id="GO:0046872">
    <property type="term" value="F:metal ion binding"/>
    <property type="evidence" value="ECO:0007669"/>
    <property type="project" value="UniProtKB-KW"/>
</dbReference>
<evidence type="ECO:0000256" key="15">
    <source>
        <dbReference type="ARBA" id="ARBA00023136"/>
    </source>
</evidence>
<keyword evidence="7" id="KW-0479">Metal-binding</keyword>
<keyword evidence="13" id="KW-0385">Hypusine</keyword>
<feature type="transmembrane region" description="Helical" evidence="19">
    <location>
        <begin position="55"/>
        <end position="77"/>
    </location>
</feature>
<keyword evidence="11" id="KW-0442">Lipid degradation</keyword>
<evidence type="ECO:0000256" key="10">
    <source>
        <dbReference type="ARBA" id="ARBA00022917"/>
    </source>
</evidence>
<keyword evidence="21" id="KW-0396">Initiation factor</keyword>
<dbReference type="SMART" id="SM01376">
    <property type="entry name" value="eIF-5a"/>
    <property type="match status" value="1"/>
</dbReference>
<dbReference type="InterPro" id="IPR052214">
    <property type="entry name" value="DAG_Lipase-Related"/>
</dbReference>
<protein>
    <recommendedName>
        <fullName evidence="17">sn-1-specific diacylglycerol lipase</fullName>
        <ecNumber evidence="17">3.1.1.116</ecNumber>
    </recommendedName>
</protein>
<proteinExistence type="inferred from homology"/>
<dbReference type="InterPro" id="IPR048670">
    <property type="entry name" value="IF5A-like_N"/>
</dbReference>
<keyword evidence="22" id="KW-1185">Reference proteome</keyword>
<dbReference type="EMBL" id="LHPF02000002">
    <property type="protein sequence ID" value="PSC75585.1"/>
    <property type="molecule type" value="Genomic_DNA"/>
</dbReference>
<evidence type="ECO:0000256" key="11">
    <source>
        <dbReference type="ARBA" id="ARBA00022963"/>
    </source>
</evidence>
<evidence type="ECO:0000256" key="12">
    <source>
        <dbReference type="ARBA" id="ARBA00022989"/>
    </source>
</evidence>
<evidence type="ECO:0000313" key="22">
    <source>
        <dbReference type="Proteomes" id="UP000239649"/>
    </source>
</evidence>
<evidence type="ECO:0000313" key="21">
    <source>
        <dbReference type="EMBL" id="PSC75585.1"/>
    </source>
</evidence>
<evidence type="ECO:0000256" key="18">
    <source>
        <dbReference type="SAM" id="MobiDB-lite"/>
    </source>
</evidence>
<dbReference type="SUPFAM" id="SSF50104">
    <property type="entry name" value="Translation proteins SH3-like domain"/>
    <property type="match status" value="1"/>
</dbReference>
<dbReference type="GO" id="GO:0016298">
    <property type="term" value="F:lipase activity"/>
    <property type="evidence" value="ECO:0007669"/>
    <property type="project" value="TreeGrafter"/>
</dbReference>
<dbReference type="Gene3D" id="2.40.50.140">
    <property type="entry name" value="Nucleic acid-binding proteins"/>
    <property type="match status" value="1"/>
</dbReference>
<evidence type="ECO:0000259" key="20">
    <source>
        <dbReference type="SMART" id="SM01376"/>
    </source>
</evidence>
<dbReference type="Proteomes" id="UP000239649">
    <property type="component" value="Unassembled WGS sequence"/>
</dbReference>
<evidence type="ECO:0000256" key="19">
    <source>
        <dbReference type="SAM" id="Phobius"/>
    </source>
</evidence>
<dbReference type="InterPro" id="IPR020189">
    <property type="entry name" value="IF5A_C"/>
</dbReference>
<organism evidence="21 22">
    <name type="scientific">Micractinium conductrix</name>
    <dbReference type="NCBI Taxonomy" id="554055"/>
    <lineage>
        <taxon>Eukaryota</taxon>
        <taxon>Viridiplantae</taxon>
        <taxon>Chlorophyta</taxon>
        <taxon>core chlorophytes</taxon>
        <taxon>Trebouxiophyceae</taxon>
        <taxon>Chlorellales</taxon>
        <taxon>Chlorellaceae</taxon>
        <taxon>Chlorella clade</taxon>
        <taxon>Micractinium</taxon>
    </lineage>
</organism>
<evidence type="ECO:0000256" key="1">
    <source>
        <dbReference type="ARBA" id="ARBA00001913"/>
    </source>
</evidence>
<evidence type="ECO:0000256" key="6">
    <source>
        <dbReference type="ARBA" id="ARBA00022692"/>
    </source>
</evidence>
<name>A0A2P6VNF7_9CHLO</name>
<dbReference type="InterPro" id="IPR001884">
    <property type="entry name" value="IF5A-like"/>
</dbReference>
<dbReference type="GO" id="GO:0003723">
    <property type="term" value="F:RNA binding"/>
    <property type="evidence" value="ECO:0007669"/>
    <property type="project" value="InterPro"/>
</dbReference>
<feature type="region of interest" description="Disordered" evidence="18">
    <location>
        <begin position="364"/>
        <end position="402"/>
    </location>
</feature>
<keyword evidence="8" id="KW-0378">Hydrolase</keyword>
<evidence type="ECO:0000256" key="2">
    <source>
        <dbReference type="ARBA" id="ARBA00004651"/>
    </source>
</evidence>
<evidence type="ECO:0000256" key="5">
    <source>
        <dbReference type="ARBA" id="ARBA00022553"/>
    </source>
</evidence>
<dbReference type="AlphaFoldDB" id="A0A2P6VNF7"/>
<dbReference type="OrthoDB" id="9975114at2759"/>
<dbReference type="GO" id="GO:0005886">
    <property type="term" value="C:plasma membrane"/>
    <property type="evidence" value="ECO:0007669"/>
    <property type="project" value="UniProtKB-SubCell"/>
</dbReference>
<dbReference type="PANTHER" id="PTHR45792">
    <property type="entry name" value="DIACYLGLYCEROL LIPASE HOMOLOG-RELATED"/>
    <property type="match status" value="1"/>
</dbReference>
<keyword evidence="15 19" id="KW-0472">Membrane</keyword>
<feature type="compositionally biased region" description="Gly residues" evidence="18">
    <location>
        <begin position="858"/>
        <end position="867"/>
    </location>
</feature>
<feature type="compositionally biased region" description="Low complexity" evidence="18">
    <location>
        <begin position="278"/>
        <end position="290"/>
    </location>
</feature>
<dbReference type="InterPro" id="IPR019769">
    <property type="entry name" value="Trans_elong_IF5A_hypusine_site"/>
</dbReference>
<feature type="compositionally biased region" description="Basic and acidic residues" evidence="18">
    <location>
        <begin position="884"/>
        <end position="893"/>
    </location>
</feature>
<sequence>MPALVLFNRRWLLAGDDVPLVAAPLFLIHTVWCCLLVIWYISLHGPRECSGALEYDVAVGGLLGAFLLSAGLEFGMVKHGLRGGPFETRARRLLPRLIYLDFASHVAQVAFNGYGTHIVYSGPSPVCPTAGLIWNPVNAMLALVWCTWALIAALLLLLVLTYNIFPDYTDPKSWERRCNCIGTLLCCRRGDRGQYRDLTGQQQRLSTRLGGLFAMMLAHIDLSATDMLLAFSLAMALQRMQRRQQREMAAAAGHPVAQHSSKPAFGRRPSRAGMVQLSPQMSPGSSSWSSTDELLPGRRPPDLETGLLGSSSQGGGSGMARHLAGIPERLLGRKGDANGDGGACPAAAAAAAGEHLEGLASFVPAHDEGGEEGDLQVGAEKTEEDECGQPRRPDSREGELGPVDAETLREAAWAMKYAFASYGLLLFIFSQPATGCLQVCCGRNCGLLLGTAGGRRGRRKLDLRLVHNLNREATQQAAGLADADLLDVRYEGEVPHVLPYFIAVDENARALVIAIRGSLSLDDVVRDLLFEPASLDEWVVPGRRWEDPPPELVAASAASRYAAHSGILEAARATFMDIQEHGVLHSALLAPGGRCDGYRLVVTGHSLGAGCAFLLALYLRHFCPGLRCWSFSPPGGLASGELCAAASEWCTSTVCGREWIPRLSMRTFSRMRDEMILAALRCRRSKWIYLLSVATGRRWTEDELFYRPDELPEEARLALRSYRASLARNTAVRTFLELSGDFCPPGRCFQLKPTGKAERTGPRWRGAKRRQYRAVFLEGTAVVDEGIIISGRMMADHMPDYLLATLRQMARSISHSQCTATVNDLAGERLAEHVFHPGGSTSSNYGGSEPGSSRRRSGGGASGGGDNGRSRRWVFGSDSPCTMSDHEDHGHDVHFESADAGASLTYPQQAGTVRKNAYIVIKGRPCKVADVSTSKTGKHGHAKCAFVAIDIFTGKKMEDLSPSSHNVDVPHVSRTDYTLLDITDDGFVSLMTEGGDTKDDLQLPSLTDEATKLAEQIKADFDAGKELCVSVMKAMGEEQICAYKVTGQGS</sequence>
<dbReference type="PROSITE" id="PS00302">
    <property type="entry name" value="IF5A_HYPUSINE"/>
    <property type="match status" value="1"/>
</dbReference>
<dbReference type="InterPro" id="IPR008991">
    <property type="entry name" value="Translation_prot_SH3-like_sf"/>
</dbReference>
<dbReference type="InterPro" id="IPR029058">
    <property type="entry name" value="AB_hydrolase_fold"/>
</dbReference>
<evidence type="ECO:0000256" key="16">
    <source>
        <dbReference type="ARBA" id="ARBA00024531"/>
    </source>
</evidence>
<dbReference type="GO" id="GO:0045901">
    <property type="term" value="P:positive regulation of translational elongation"/>
    <property type="evidence" value="ECO:0007669"/>
    <property type="project" value="InterPro"/>
</dbReference>
<feature type="domain" description="Translation initiation factor 5A C-terminal" evidence="20">
    <location>
        <begin position="971"/>
        <end position="1044"/>
    </location>
</feature>
<dbReference type="InterPro" id="IPR014722">
    <property type="entry name" value="Rib_uL2_dom2"/>
</dbReference>
<dbReference type="InterPro" id="IPR002921">
    <property type="entry name" value="Fungal_lipase-type"/>
</dbReference>
<dbReference type="GO" id="GO:0016042">
    <property type="term" value="P:lipid catabolic process"/>
    <property type="evidence" value="ECO:0007669"/>
    <property type="project" value="UniProtKB-KW"/>
</dbReference>
<dbReference type="GO" id="GO:0003743">
    <property type="term" value="F:translation initiation factor activity"/>
    <property type="evidence" value="ECO:0007669"/>
    <property type="project" value="UniProtKB-KW"/>
</dbReference>
<accession>A0A2P6VNF7</accession>
<dbReference type="EC" id="3.1.1.116" evidence="17"/>
<feature type="region of interest" description="Disordered" evidence="18">
    <location>
        <begin position="245"/>
        <end position="305"/>
    </location>
</feature>
<keyword evidence="9" id="KW-0106">Calcium</keyword>
<keyword evidence="12 19" id="KW-1133">Transmembrane helix</keyword>
<dbReference type="Pfam" id="PF01764">
    <property type="entry name" value="Lipase_3"/>
    <property type="match status" value="1"/>
</dbReference>
<evidence type="ECO:0000256" key="3">
    <source>
        <dbReference type="ARBA" id="ARBA00006016"/>
    </source>
</evidence>
<keyword evidence="5" id="KW-0597">Phosphoprotein</keyword>
<comment type="similarity">
    <text evidence="3">Belongs to the eIF-5A family.</text>
</comment>
<comment type="subcellular location">
    <subcellularLocation>
        <location evidence="2">Cell membrane</location>
        <topology evidence="2">Multi-pass membrane protein</topology>
    </subcellularLocation>
</comment>
<dbReference type="GO" id="GO:0003746">
    <property type="term" value="F:translation elongation factor activity"/>
    <property type="evidence" value="ECO:0007669"/>
    <property type="project" value="InterPro"/>
</dbReference>
<evidence type="ECO:0000256" key="4">
    <source>
        <dbReference type="ARBA" id="ARBA00022475"/>
    </source>
</evidence>
<keyword evidence="6 19" id="KW-0812">Transmembrane</keyword>
<dbReference type="GO" id="GO:0045905">
    <property type="term" value="P:positive regulation of translational termination"/>
    <property type="evidence" value="ECO:0007669"/>
    <property type="project" value="InterPro"/>
</dbReference>
<evidence type="ECO:0000256" key="9">
    <source>
        <dbReference type="ARBA" id="ARBA00022837"/>
    </source>
</evidence>
<feature type="compositionally biased region" description="Basic and acidic residues" evidence="18">
    <location>
        <begin position="388"/>
        <end position="399"/>
    </location>
</feature>
<dbReference type="Pfam" id="PF21485">
    <property type="entry name" value="IF5A-like_N"/>
    <property type="match status" value="1"/>
</dbReference>
<gene>
    <name evidence="21" type="ORF">C2E20_1248</name>
</gene>
<feature type="region of interest" description="Disordered" evidence="18">
    <location>
        <begin position="834"/>
        <end position="893"/>
    </location>
</feature>
<comment type="catalytic activity">
    <reaction evidence="16">
        <text>a 1,2-diacyl-sn-glycerol + H2O = a 2-acylglycerol + a fatty acid + H(+)</text>
        <dbReference type="Rhea" id="RHEA:33275"/>
        <dbReference type="ChEBI" id="CHEBI:15377"/>
        <dbReference type="ChEBI" id="CHEBI:15378"/>
        <dbReference type="ChEBI" id="CHEBI:17389"/>
        <dbReference type="ChEBI" id="CHEBI:17815"/>
        <dbReference type="ChEBI" id="CHEBI:28868"/>
        <dbReference type="EC" id="3.1.1.116"/>
    </reaction>
    <physiologicalReaction direction="left-to-right" evidence="16">
        <dbReference type="Rhea" id="RHEA:33276"/>
    </physiologicalReaction>
</comment>
<reference evidence="21 22" key="1">
    <citation type="journal article" date="2018" name="Plant J.">
        <title>Genome sequences of Chlorella sorokiniana UTEX 1602 and Micractinium conductrix SAG 241.80: implications to maltose excretion by a green alga.</title>
        <authorList>
            <person name="Arriola M.B."/>
            <person name="Velmurugan N."/>
            <person name="Zhang Y."/>
            <person name="Plunkett M.H."/>
            <person name="Hondzo H."/>
            <person name="Barney B.M."/>
        </authorList>
    </citation>
    <scope>NUCLEOTIDE SEQUENCE [LARGE SCALE GENOMIC DNA]</scope>
    <source>
        <strain evidence="21 22">SAG 241.80</strain>
    </source>
</reference>
<comment type="caution">
    <text evidence="21">The sequence shown here is derived from an EMBL/GenBank/DDBJ whole genome shotgun (WGS) entry which is preliminary data.</text>
</comment>
<feature type="transmembrane region" description="Helical" evidence="19">
    <location>
        <begin position="212"/>
        <end position="237"/>
    </location>
</feature>
<dbReference type="PANTHER" id="PTHR45792:SF8">
    <property type="entry name" value="DIACYLGLYCEROL LIPASE-ALPHA"/>
    <property type="match status" value="1"/>
</dbReference>
<dbReference type="CDD" id="cd04468">
    <property type="entry name" value="S1_eIF5A"/>
    <property type="match status" value="1"/>
</dbReference>